<comment type="subcellular location">
    <subcellularLocation>
        <location evidence="1">Vacuole membrane</location>
        <topology evidence="1">Multi-pass membrane protein</topology>
    </subcellularLocation>
</comment>
<keyword evidence="5 14" id="KW-0812">Transmembrane</keyword>
<keyword evidence="10 14" id="KW-1133">Transmembrane helix</keyword>
<dbReference type="PROSITE" id="PS00211">
    <property type="entry name" value="ABC_TRANSPORTER_1"/>
    <property type="match status" value="2"/>
</dbReference>
<dbReference type="InterPro" id="IPR036640">
    <property type="entry name" value="ABC1_TM_sf"/>
</dbReference>
<evidence type="ECO:0000256" key="9">
    <source>
        <dbReference type="ARBA" id="ARBA00022967"/>
    </source>
</evidence>
<dbReference type="FunFam" id="3.40.50.300:FF:000074">
    <property type="entry name" value="Multidrug resistance-associated protein 5 isoform 1"/>
    <property type="match status" value="1"/>
</dbReference>
<dbReference type="FunFam" id="3.40.50.300:FF:000293">
    <property type="entry name" value="ATP binding cassette subfamily C member 1"/>
    <property type="match status" value="1"/>
</dbReference>
<dbReference type="GO" id="GO:0005524">
    <property type="term" value="F:ATP binding"/>
    <property type="evidence" value="ECO:0007669"/>
    <property type="project" value="UniProtKB-KW"/>
</dbReference>
<dbReference type="Pfam" id="PF00005">
    <property type="entry name" value="ABC_tran"/>
    <property type="match status" value="2"/>
</dbReference>
<keyword evidence="3" id="KW-0813">Transport</keyword>
<dbReference type="InterPro" id="IPR011527">
    <property type="entry name" value="ABC1_TM_dom"/>
</dbReference>
<feature type="domain" description="ABC transmembrane type-1" evidence="16">
    <location>
        <begin position="602"/>
        <end position="886"/>
    </location>
</feature>
<reference evidence="17" key="1">
    <citation type="submission" date="2025-08" db="UniProtKB">
        <authorList>
            <consortium name="Ensembl"/>
        </authorList>
    </citation>
    <scope>IDENTIFICATION</scope>
</reference>
<evidence type="ECO:0000259" key="16">
    <source>
        <dbReference type="PROSITE" id="PS50929"/>
    </source>
</evidence>
<dbReference type="GO" id="GO:0016324">
    <property type="term" value="C:apical plasma membrane"/>
    <property type="evidence" value="ECO:0007669"/>
    <property type="project" value="TreeGrafter"/>
</dbReference>
<feature type="transmembrane region" description="Helical" evidence="14">
    <location>
        <begin position="646"/>
        <end position="671"/>
    </location>
</feature>
<evidence type="ECO:0000256" key="5">
    <source>
        <dbReference type="ARBA" id="ARBA00022692"/>
    </source>
</evidence>
<dbReference type="CDD" id="cd03244">
    <property type="entry name" value="ABCC_MRP_domain2"/>
    <property type="match status" value="1"/>
</dbReference>
<dbReference type="GO" id="GO:0005774">
    <property type="term" value="C:vacuolar membrane"/>
    <property type="evidence" value="ECO:0007669"/>
    <property type="project" value="UniProtKB-SubCell"/>
</dbReference>
<evidence type="ECO:0000256" key="3">
    <source>
        <dbReference type="ARBA" id="ARBA00022448"/>
    </source>
</evidence>
<feature type="domain" description="ABC transporter" evidence="15">
    <location>
        <begin position="322"/>
        <end position="546"/>
    </location>
</feature>
<evidence type="ECO:0000313" key="18">
    <source>
        <dbReference type="Proteomes" id="UP000694545"/>
    </source>
</evidence>
<feature type="domain" description="ABC transporter" evidence="15">
    <location>
        <begin position="918"/>
        <end position="1152"/>
    </location>
</feature>
<dbReference type="GO" id="GO:0015431">
    <property type="term" value="F:ABC-type glutathione S-conjugate transporter activity"/>
    <property type="evidence" value="ECO:0007669"/>
    <property type="project" value="UniProtKB-EC"/>
</dbReference>
<dbReference type="InterPro" id="IPR003439">
    <property type="entry name" value="ABC_transporter-like_ATP-bd"/>
</dbReference>
<evidence type="ECO:0000256" key="11">
    <source>
        <dbReference type="ARBA" id="ARBA00023136"/>
    </source>
</evidence>
<dbReference type="GO" id="GO:0016887">
    <property type="term" value="F:ATP hydrolysis activity"/>
    <property type="evidence" value="ECO:0007669"/>
    <property type="project" value="InterPro"/>
</dbReference>
<dbReference type="Ensembl" id="ENSVKKT00000020015.1">
    <property type="protein sequence ID" value="ENSVKKP00000019534.1"/>
    <property type="gene ID" value="ENSVKKG00000002361.1"/>
</dbReference>
<dbReference type="PROSITE" id="PS50929">
    <property type="entry name" value="ABC_TM1F"/>
    <property type="match status" value="2"/>
</dbReference>
<dbReference type="InterPro" id="IPR050173">
    <property type="entry name" value="ABC_transporter_C-like"/>
</dbReference>
<organism evidence="17 18">
    <name type="scientific">Varanus komodoensis</name>
    <name type="common">Komodo dragon</name>
    <dbReference type="NCBI Taxonomy" id="61221"/>
    <lineage>
        <taxon>Eukaryota</taxon>
        <taxon>Metazoa</taxon>
        <taxon>Chordata</taxon>
        <taxon>Craniata</taxon>
        <taxon>Vertebrata</taxon>
        <taxon>Euteleostomi</taxon>
        <taxon>Lepidosauria</taxon>
        <taxon>Squamata</taxon>
        <taxon>Bifurcata</taxon>
        <taxon>Unidentata</taxon>
        <taxon>Episquamata</taxon>
        <taxon>Toxicofera</taxon>
        <taxon>Anguimorpha</taxon>
        <taxon>Paleoanguimorpha</taxon>
        <taxon>Varanoidea</taxon>
        <taxon>Varanidae</taxon>
        <taxon>Varanus</taxon>
    </lineage>
</organism>
<evidence type="ECO:0000256" key="4">
    <source>
        <dbReference type="ARBA" id="ARBA00022554"/>
    </source>
</evidence>
<feature type="transmembrane region" description="Helical" evidence="14">
    <location>
        <begin position="129"/>
        <end position="152"/>
    </location>
</feature>
<evidence type="ECO:0000256" key="13">
    <source>
        <dbReference type="ARBA" id="ARBA00047523"/>
    </source>
</evidence>
<feature type="transmembrane region" description="Helical" evidence="14">
    <location>
        <begin position="835"/>
        <end position="851"/>
    </location>
</feature>
<dbReference type="FunFam" id="1.20.1560.10:FF:000020">
    <property type="entry name" value="ABC metal ion transporter"/>
    <property type="match status" value="1"/>
</dbReference>
<dbReference type="InterPro" id="IPR017871">
    <property type="entry name" value="ABC_transporter-like_CS"/>
</dbReference>
<keyword evidence="11 14" id="KW-0472">Membrane</keyword>
<feature type="transmembrane region" description="Helical" evidence="14">
    <location>
        <begin position="283"/>
        <end position="301"/>
    </location>
</feature>
<accession>A0A8D2LAR2</accession>
<dbReference type="CDD" id="cd03250">
    <property type="entry name" value="ABCC_MRP_domain1"/>
    <property type="match status" value="1"/>
</dbReference>
<dbReference type="PANTHER" id="PTHR24223:SF176">
    <property type="entry name" value="ATP-BINDING CASSETTE SUB-FAMILY C MEMBER 2"/>
    <property type="match status" value="1"/>
</dbReference>
<evidence type="ECO:0000256" key="12">
    <source>
        <dbReference type="ARBA" id="ARBA00024220"/>
    </source>
</evidence>
<comment type="catalytic activity">
    <reaction evidence="13">
        <text>leukotriene C4(in) + ATP + H2O = leukotriene C4(out) + ADP + phosphate + H(+)</text>
        <dbReference type="Rhea" id="RHEA:38963"/>
        <dbReference type="ChEBI" id="CHEBI:15377"/>
        <dbReference type="ChEBI" id="CHEBI:15378"/>
        <dbReference type="ChEBI" id="CHEBI:30616"/>
        <dbReference type="ChEBI" id="CHEBI:43474"/>
        <dbReference type="ChEBI" id="CHEBI:57973"/>
        <dbReference type="ChEBI" id="CHEBI:456216"/>
    </reaction>
    <physiologicalReaction direction="left-to-right" evidence="13">
        <dbReference type="Rhea" id="RHEA:38964"/>
    </physiologicalReaction>
</comment>
<feature type="transmembrane region" description="Helical" evidence="14">
    <location>
        <begin position="595"/>
        <end position="616"/>
    </location>
</feature>
<evidence type="ECO:0000256" key="10">
    <source>
        <dbReference type="ARBA" id="ARBA00022989"/>
    </source>
</evidence>
<name>A0A8D2LAR2_VARKO</name>
<dbReference type="FunFam" id="1.20.1560.10:FF:000001">
    <property type="entry name" value="ATP-binding cassette subfamily C member 1"/>
    <property type="match status" value="1"/>
</dbReference>
<proteinExistence type="inferred from homology"/>
<sequence length="1163" mass="129395">SRKTTLQPSFLMALAQSFLPTWSPFHVLNSNCPHPSTSKLMINFVSDQKAYPWLGYLYAVLLFVTALLQSICLQQYFQLCFELGMSVRTVLMAAIYKKALSVSNVTRKESTVGETVNLMSVDAQRFMDFVSFVHQLWSAPVQIALAIMFLWWELGPSVLAGIGVMVLLIPVNAALVTKARTIQMKNMKHKDERMKVMNEILSGIKILKLFAWEPSFQKQVQRIRTQELKGLLRFAYLQSVSFFCFNCAPFLVSVITFAVYIMVDENNVLDAQKAFTSISFFNILRFPLSVLPMVLSSLVQVSRLMKGRNHLLPSLSPPGCAVSFSDASFAWEQDSDATIRNINLEIPHGHLLAVVGPVGSGKSSLVSAMLGEMENIKGHINIQGSVAYMPQQAWIQNATLKDNILFGSSFDEARYQQVLEACALLPDLQLLPGGDLTEIGEKGINLSGGQKQRVSLARAVYSNADIYLLDDPLSAVDSHVGRHIFEKVLGPEGLLQHKTRILVTHSLSFLAHVDDIVVLEAGAISERGSYSTLLTNGEAFAQLLSTYGNQQENKPEEEATGKGRCSIFSQGTLVKLAVLRTSAVKLIMYLQYMRAVGWGFSAWILISYILQAAFSIGSNLWLSDWTNDASLYQNETYPASQRDMRIGVYGALGVGQALFLLTATAIASYGAMRASRFLHDKLLTNILHVPMSFFDSTPIGRIVNRFAKDMFTVDESIPMSFRSWLNCFLGVISTLLIICLATPFFAIILLPLAILYFFVLQFYVATSRQLRRLDSVSRSPIYSHFSETVSGLSVIRAYGHQERFLQHNEKIVDINQKSVYSWIVSNRWLAMRLEFVGNLVVFFAALLAVFAKNSLQGGIVGLSISSALSVTQTLNWLVRMTSELETNIVAVERVHEYTEAPWETAQRPPSNWPSRGEIRFIDYQVRYRPELGLVLDGINCDIKSTEKVGIVGRTGAGKSSLTNCLFRILEAAGGKILIDGLDVATLGLHDLRQKLTIIPQDPVLFSGSLRMNLDPFDQYSDEEVWHALELAHMKSFVHSLPEGLSHPVSEAGENLSVGQRQLMCLARALLRKSKILILDEATAAVDMETDHLIQETIRTEFSNCTVLTIAHRLHTIMDSNRVLVLQAGKIVEFDSPEILLQQQGLFAEMARDAGISGNQNTAL</sequence>
<dbReference type="SUPFAM" id="SSF90123">
    <property type="entry name" value="ABC transporter transmembrane region"/>
    <property type="match status" value="2"/>
</dbReference>
<dbReference type="Gene3D" id="1.20.1560.10">
    <property type="entry name" value="ABC transporter type 1, transmembrane domain"/>
    <property type="match status" value="2"/>
</dbReference>
<dbReference type="Gene3D" id="3.40.50.300">
    <property type="entry name" value="P-loop containing nucleotide triphosphate hydrolases"/>
    <property type="match status" value="2"/>
</dbReference>
<feature type="transmembrane region" description="Helical" evidence="14">
    <location>
        <begin position="158"/>
        <end position="177"/>
    </location>
</feature>
<feature type="transmembrane region" description="Helical" evidence="14">
    <location>
        <begin position="234"/>
        <end position="263"/>
    </location>
</feature>
<dbReference type="AlphaFoldDB" id="A0A8D2LAR2"/>
<evidence type="ECO:0000256" key="7">
    <source>
        <dbReference type="ARBA" id="ARBA00022741"/>
    </source>
</evidence>
<feature type="transmembrane region" description="Helical" evidence="14">
    <location>
        <begin position="53"/>
        <end position="73"/>
    </location>
</feature>
<dbReference type="CDD" id="cd18603">
    <property type="entry name" value="ABC_6TM_MRP1_2_3_6_D2_like"/>
    <property type="match status" value="1"/>
</dbReference>
<dbReference type="PROSITE" id="PS50893">
    <property type="entry name" value="ABC_TRANSPORTER_2"/>
    <property type="match status" value="2"/>
</dbReference>
<comment type="similarity">
    <text evidence="2">Belongs to the ABC transporter superfamily. ABCC family. Conjugate transporter (TC 3.A.1.208) subfamily.</text>
</comment>
<reference evidence="17" key="2">
    <citation type="submission" date="2025-09" db="UniProtKB">
        <authorList>
            <consortium name="Ensembl"/>
        </authorList>
    </citation>
    <scope>IDENTIFICATION</scope>
</reference>
<dbReference type="Pfam" id="PF00664">
    <property type="entry name" value="ABC_membrane"/>
    <property type="match status" value="2"/>
</dbReference>
<evidence type="ECO:0000256" key="1">
    <source>
        <dbReference type="ARBA" id="ARBA00004128"/>
    </source>
</evidence>
<feature type="transmembrane region" description="Helical" evidence="14">
    <location>
        <begin position="721"/>
        <end position="738"/>
    </location>
</feature>
<evidence type="ECO:0000256" key="14">
    <source>
        <dbReference type="SAM" id="Phobius"/>
    </source>
</evidence>
<protein>
    <recommendedName>
        <fullName evidence="12">ABC-type glutathione-S-conjugate transporter</fullName>
        <ecNumber evidence="12">7.6.2.3</ecNumber>
    </recommendedName>
</protein>
<dbReference type="SMART" id="SM00382">
    <property type="entry name" value="AAA"/>
    <property type="match status" value="2"/>
</dbReference>
<evidence type="ECO:0000313" key="17">
    <source>
        <dbReference type="Ensembl" id="ENSVKKP00000019534.1"/>
    </source>
</evidence>
<dbReference type="InterPro" id="IPR003593">
    <property type="entry name" value="AAA+_ATPase"/>
</dbReference>
<evidence type="ECO:0000259" key="15">
    <source>
        <dbReference type="PROSITE" id="PS50893"/>
    </source>
</evidence>
<feature type="transmembrane region" description="Helical" evidence="14">
    <location>
        <begin position="744"/>
        <end position="765"/>
    </location>
</feature>
<keyword evidence="4" id="KW-0926">Vacuole</keyword>
<keyword evidence="18" id="KW-1185">Reference proteome</keyword>
<dbReference type="SUPFAM" id="SSF52540">
    <property type="entry name" value="P-loop containing nucleoside triphosphate hydrolases"/>
    <property type="match status" value="2"/>
</dbReference>
<dbReference type="GO" id="GO:0000323">
    <property type="term" value="C:lytic vacuole"/>
    <property type="evidence" value="ECO:0007669"/>
    <property type="project" value="UniProtKB-ARBA"/>
</dbReference>
<keyword evidence="6" id="KW-0677">Repeat</keyword>
<dbReference type="CDD" id="cd18595">
    <property type="entry name" value="ABC_6TM_MRP1_2_3_6_D1_like"/>
    <property type="match status" value="1"/>
</dbReference>
<evidence type="ECO:0000256" key="8">
    <source>
        <dbReference type="ARBA" id="ARBA00022840"/>
    </source>
</evidence>
<keyword evidence="7" id="KW-0547">Nucleotide-binding</keyword>
<keyword evidence="9" id="KW-1278">Translocase</keyword>
<evidence type="ECO:0000256" key="6">
    <source>
        <dbReference type="ARBA" id="ARBA00022737"/>
    </source>
</evidence>
<feature type="domain" description="ABC transmembrane type-1" evidence="16">
    <location>
        <begin position="39"/>
        <end position="300"/>
    </location>
</feature>
<evidence type="ECO:0000256" key="2">
    <source>
        <dbReference type="ARBA" id="ARBA00009726"/>
    </source>
</evidence>
<dbReference type="PANTHER" id="PTHR24223">
    <property type="entry name" value="ATP-BINDING CASSETTE SUB-FAMILY C"/>
    <property type="match status" value="1"/>
</dbReference>
<keyword evidence="8" id="KW-0067">ATP-binding</keyword>
<dbReference type="Proteomes" id="UP000694545">
    <property type="component" value="Unplaced"/>
</dbReference>
<dbReference type="EC" id="7.6.2.3" evidence="12"/>
<dbReference type="InterPro" id="IPR027417">
    <property type="entry name" value="P-loop_NTPase"/>
</dbReference>